<dbReference type="KEGG" id="tet:TTHERM_00118640"/>
<feature type="compositionally biased region" description="Polar residues" evidence="1">
    <location>
        <begin position="627"/>
        <end position="636"/>
    </location>
</feature>
<dbReference type="GeneID" id="7845717"/>
<dbReference type="RefSeq" id="XP_001010764.2">
    <property type="nucleotide sequence ID" value="XM_001010764.2"/>
</dbReference>
<organism evidence="2 3">
    <name type="scientific">Tetrahymena thermophila (strain SB210)</name>
    <dbReference type="NCBI Taxonomy" id="312017"/>
    <lineage>
        <taxon>Eukaryota</taxon>
        <taxon>Sar</taxon>
        <taxon>Alveolata</taxon>
        <taxon>Ciliophora</taxon>
        <taxon>Intramacronucleata</taxon>
        <taxon>Oligohymenophorea</taxon>
        <taxon>Hymenostomatida</taxon>
        <taxon>Tetrahymenina</taxon>
        <taxon>Tetrahymenidae</taxon>
        <taxon>Tetrahymena</taxon>
    </lineage>
</organism>
<name>Q22Z02_TETTS</name>
<feature type="region of interest" description="Disordered" evidence="1">
    <location>
        <begin position="255"/>
        <end position="301"/>
    </location>
</feature>
<feature type="compositionally biased region" description="Polar residues" evidence="1">
    <location>
        <begin position="280"/>
        <end position="301"/>
    </location>
</feature>
<accession>Q22Z02</accession>
<feature type="region of interest" description="Disordered" evidence="1">
    <location>
        <begin position="550"/>
        <end position="570"/>
    </location>
</feature>
<dbReference type="Proteomes" id="UP000009168">
    <property type="component" value="Unassembled WGS sequence"/>
</dbReference>
<feature type="region of interest" description="Disordered" evidence="1">
    <location>
        <begin position="968"/>
        <end position="991"/>
    </location>
</feature>
<dbReference type="AlphaFoldDB" id="Q22Z02"/>
<keyword evidence="3" id="KW-1185">Reference proteome</keyword>
<evidence type="ECO:0000256" key="1">
    <source>
        <dbReference type="SAM" id="MobiDB-lite"/>
    </source>
</evidence>
<feature type="region of interest" description="Disordered" evidence="1">
    <location>
        <begin position="310"/>
        <end position="329"/>
    </location>
</feature>
<dbReference type="EMBL" id="GG662798">
    <property type="protein sequence ID" value="EAR90519.2"/>
    <property type="molecule type" value="Genomic_DNA"/>
</dbReference>
<evidence type="ECO:0000313" key="3">
    <source>
        <dbReference type="Proteomes" id="UP000009168"/>
    </source>
</evidence>
<dbReference type="HOGENOM" id="CLU_278928_0_0_1"/>
<evidence type="ECO:0000313" key="2">
    <source>
        <dbReference type="EMBL" id="EAR90519.2"/>
    </source>
</evidence>
<feature type="compositionally biased region" description="Basic and acidic residues" evidence="1">
    <location>
        <begin position="550"/>
        <end position="560"/>
    </location>
</feature>
<feature type="compositionally biased region" description="Polar residues" evidence="1">
    <location>
        <begin position="256"/>
        <end position="270"/>
    </location>
</feature>
<feature type="compositionally biased region" description="Low complexity" evidence="1">
    <location>
        <begin position="968"/>
        <end position="977"/>
    </location>
</feature>
<feature type="region of interest" description="Disordered" evidence="1">
    <location>
        <begin position="610"/>
        <end position="636"/>
    </location>
</feature>
<dbReference type="InParanoid" id="Q22Z02"/>
<reference evidence="3" key="1">
    <citation type="journal article" date="2006" name="PLoS Biol.">
        <title>Macronuclear genome sequence of the ciliate Tetrahymena thermophila, a model eukaryote.</title>
        <authorList>
            <person name="Eisen J.A."/>
            <person name="Coyne R.S."/>
            <person name="Wu M."/>
            <person name="Wu D."/>
            <person name="Thiagarajan M."/>
            <person name="Wortman J.R."/>
            <person name="Badger J.H."/>
            <person name="Ren Q."/>
            <person name="Amedeo P."/>
            <person name="Jones K.M."/>
            <person name="Tallon L.J."/>
            <person name="Delcher A.L."/>
            <person name="Salzberg S.L."/>
            <person name="Silva J.C."/>
            <person name="Haas B.J."/>
            <person name="Majoros W.H."/>
            <person name="Farzad M."/>
            <person name="Carlton J.M."/>
            <person name="Smith R.K. Jr."/>
            <person name="Garg J."/>
            <person name="Pearlman R.E."/>
            <person name="Karrer K.M."/>
            <person name="Sun L."/>
            <person name="Manning G."/>
            <person name="Elde N.C."/>
            <person name="Turkewitz A.P."/>
            <person name="Asai D.J."/>
            <person name="Wilkes D.E."/>
            <person name="Wang Y."/>
            <person name="Cai H."/>
            <person name="Collins K."/>
            <person name="Stewart B.A."/>
            <person name="Lee S.R."/>
            <person name="Wilamowska K."/>
            <person name="Weinberg Z."/>
            <person name="Ruzzo W.L."/>
            <person name="Wloga D."/>
            <person name="Gaertig J."/>
            <person name="Frankel J."/>
            <person name="Tsao C.-C."/>
            <person name="Gorovsky M.A."/>
            <person name="Keeling P.J."/>
            <person name="Waller R.F."/>
            <person name="Patron N.J."/>
            <person name="Cherry J.M."/>
            <person name="Stover N.A."/>
            <person name="Krieger C.J."/>
            <person name="del Toro C."/>
            <person name="Ryder H.F."/>
            <person name="Williamson S.C."/>
            <person name="Barbeau R.A."/>
            <person name="Hamilton E.P."/>
            <person name="Orias E."/>
        </authorList>
    </citation>
    <scope>NUCLEOTIDE SEQUENCE [LARGE SCALE GENOMIC DNA]</scope>
    <source>
        <strain evidence="3">SB210</strain>
    </source>
</reference>
<protein>
    <submittedName>
        <fullName evidence="2">Endo-1,4-beta-xylanase xylA, putative</fullName>
    </submittedName>
</protein>
<sequence length="1012" mass="117433">MNSSHSQQRKELPKVCKQFPEEFLFQRQKTAQSTLNSLNRVDIEQFFDYDQVLKSNISTASSSATSNRLQNPLLCHKNIQFPQLSKDILNQIISVEGGLANQNPKGSSINNIFQQNKQNNAQQEDLFDRKQLKQSFLLSLNQNPQQKMLQNQDLAQKMLNNSSRNKILDGEKSDFMVPILRHRGSTNLIGQKLYEFNAEDEVMEDFKEKEDYQDSLDKIQISPELHLLNENIFQLQNQASIIKLNNIIEKKERNNSHLSMANKSQSSSTSKRIEFKNKKSTQITSSSFTLTDGQRNVENPSNCLHSRIASRKNQSAISQTEQAFDSQQTEDEDSIQLKLGFKKQSQLETLEKSRVLIEKAINQNSTQMIKQDNQIRASSSCASFISNQQSNRSAFKQIPYILTPSNLNQNKQYLIQGQNKKNLQINQQLFLSRNNSIENLPSQISQSIQLNQNHSDKQINDANLLNSPILRLPKLTLNADQKLLSINNSALNFINDNNFQEQQQQQTDQTTCKTINGIGVKREIKTPNFNTMQANRNQNTSSLQLDEQKKMLRQSKEKSETSFQNNQQMQMIRISSVNSDSKEKHQNEIDEMNSFELEVKSSYYQRKQQNENIQEKKNNKQDLDASFGTNQNNKNSTFQLNEDQTLTLLDTSMNQQNSAQIEHRKKNIAQKNFKCNKSQQVSKNQNHKHNQNILQDDIFSQKNIDFSNQTQKKAISNRNQERSLSNALDIQYKDQQINAFGQIQNQKLSLHSYGFSMRNKESVHQRSQILNQNKANNSLKDQHIISFDIDSYYQNLQQNIPNNFLINEQLKQKYPQKQSCIIQNQSNQNGFVQKQNDIFQAEKMKNDSNLSEEKAFDNLLHTFNASKNTDQLKLQEVIQNFQFNNQHYLNCVESLQLSKAIQPNNKNILKEFEKEKEIKQQNSSSQNQKQRIEKNQHYFIQVKNDKYLQKKNLVQSKHKSVDLKQIISKQKTNSNNKTKIEEKNSLATRSISNQQDNNLYINEKSIEIQDPK</sequence>
<feature type="compositionally biased region" description="Polar residues" evidence="1">
    <location>
        <begin position="311"/>
        <end position="327"/>
    </location>
</feature>
<gene>
    <name evidence="2" type="ORF">TTHERM_00118640</name>
</gene>
<feature type="compositionally biased region" description="Polar residues" evidence="1">
    <location>
        <begin position="561"/>
        <end position="570"/>
    </location>
</feature>
<proteinExistence type="predicted"/>
<feature type="compositionally biased region" description="Basic and acidic residues" evidence="1">
    <location>
        <begin position="613"/>
        <end position="623"/>
    </location>
</feature>